<name>A0A4Y2R140_ARAVE</name>
<dbReference type="AlphaFoldDB" id="A0A4Y2R140"/>
<dbReference type="Proteomes" id="UP000499080">
    <property type="component" value="Unassembled WGS sequence"/>
</dbReference>
<dbReference type="EMBL" id="BGPR01015422">
    <property type="protein sequence ID" value="GBN69160.1"/>
    <property type="molecule type" value="Genomic_DNA"/>
</dbReference>
<protein>
    <submittedName>
        <fullName evidence="1">Uncharacterized protein</fullName>
    </submittedName>
</protein>
<reference evidence="1 2" key="1">
    <citation type="journal article" date="2019" name="Sci. Rep.">
        <title>Orb-weaving spider Araneus ventricosus genome elucidates the spidroin gene catalogue.</title>
        <authorList>
            <person name="Kono N."/>
            <person name="Nakamura H."/>
            <person name="Ohtoshi R."/>
            <person name="Moran D.A.P."/>
            <person name="Shinohara A."/>
            <person name="Yoshida Y."/>
            <person name="Fujiwara M."/>
            <person name="Mori M."/>
            <person name="Tomita M."/>
            <person name="Arakawa K."/>
        </authorList>
    </citation>
    <scope>NUCLEOTIDE SEQUENCE [LARGE SCALE GENOMIC DNA]</scope>
</reference>
<organism evidence="1 2">
    <name type="scientific">Araneus ventricosus</name>
    <name type="common">Orbweaver spider</name>
    <name type="synonym">Epeira ventricosa</name>
    <dbReference type="NCBI Taxonomy" id="182803"/>
    <lineage>
        <taxon>Eukaryota</taxon>
        <taxon>Metazoa</taxon>
        <taxon>Ecdysozoa</taxon>
        <taxon>Arthropoda</taxon>
        <taxon>Chelicerata</taxon>
        <taxon>Arachnida</taxon>
        <taxon>Araneae</taxon>
        <taxon>Araneomorphae</taxon>
        <taxon>Entelegynae</taxon>
        <taxon>Araneoidea</taxon>
        <taxon>Araneidae</taxon>
        <taxon>Araneus</taxon>
    </lineage>
</organism>
<proteinExistence type="predicted"/>
<evidence type="ECO:0000313" key="1">
    <source>
        <dbReference type="EMBL" id="GBN69160.1"/>
    </source>
</evidence>
<gene>
    <name evidence="1" type="ORF">AVEN_235881_1</name>
</gene>
<comment type="caution">
    <text evidence="1">The sequence shown here is derived from an EMBL/GenBank/DDBJ whole genome shotgun (WGS) entry which is preliminary data.</text>
</comment>
<sequence length="113" mass="12868">MWCGAIGWNLCKNKAKKNCVDPKRSKLGNKWLHFGALVLYVGEADVSRLSFINEKNLFFRWLDLCRLQKPLSHFSPVRWQHGESESSWPDVMADASRAVINASSAHSIILIEP</sequence>
<keyword evidence="2" id="KW-1185">Reference proteome</keyword>
<evidence type="ECO:0000313" key="2">
    <source>
        <dbReference type="Proteomes" id="UP000499080"/>
    </source>
</evidence>
<accession>A0A4Y2R140</accession>